<organism evidence="3 4">
    <name type="scientific">Octopus vulgaris</name>
    <name type="common">Common octopus</name>
    <dbReference type="NCBI Taxonomy" id="6645"/>
    <lineage>
        <taxon>Eukaryota</taxon>
        <taxon>Metazoa</taxon>
        <taxon>Spiralia</taxon>
        <taxon>Lophotrochozoa</taxon>
        <taxon>Mollusca</taxon>
        <taxon>Cephalopoda</taxon>
        <taxon>Coleoidea</taxon>
        <taxon>Octopodiformes</taxon>
        <taxon>Octopoda</taxon>
        <taxon>Incirrata</taxon>
        <taxon>Octopodidae</taxon>
        <taxon>Octopus</taxon>
    </lineage>
</organism>
<dbReference type="PANTHER" id="PTHR18849:SF0">
    <property type="entry name" value="CILIA- AND FLAGELLA-ASSOCIATED PROTEIN 410-RELATED"/>
    <property type="match status" value="1"/>
</dbReference>
<proteinExistence type="predicted"/>
<name>A0AA36B8U5_OCTVU</name>
<dbReference type="GO" id="GO:0007010">
    <property type="term" value="P:cytoskeleton organization"/>
    <property type="evidence" value="ECO:0007669"/>
    <property type="project" value="TreeGrafter"/>
</dbReference>
<reference evidence="3" key="1">
    <citation type="submission" date="2023-08" db="EMBL/GenBank/DDBJ databases">
        <authorList>
            <person name="Alioto T."/>
            <person name="Alioto T."/>
            <person name="Gomez Garrido J."/>
        </authorList>
    </citation>
    <scope>NUCLEOTIDE SEQUENCE</scope>
</reference>
<dbReference type="Proteomes" id="UP001162480">
    <property type="component" value="Chromosome 10"/>
</dbReference>
<evidence type="ECO:0000313" key="4">
    <source>
        <dbReference type="Proteomes" id="UP001162480"/>
    </source>
</evidence>
<dbReference type="InterPro" id="IPR032675">
    <property type="entry name" value="LRR_dom_sf"/>
</dbReference>
<evidence type="ECO:0008006" key="5">
    <source>
        <dbReference type="Google" id="ProtNLM"/>
    </source>
</evidence>
<dbReference type="EMBL" id="OX597823">
    <property type="protein sequence ID" value="CAI9729147.1"/>
    <property type="molecule type" value="Genomic_DNA"/>
</dbReference>
<evidence type="ECO:0000256" key="1">
    <source>
        <dbReference type="ARBA" id="ARBA00022614"/>
    </source>
</evidence>
<evidence type="ECO:0000256" key="2">
    <source>
        <dbReference type="ARBA" id="ARBA00022737"/>
    </source>
</evidence>
<keyword evidence="4" id="KW-1185">Reference proteome</keyword>
<sequence>METCVEISRQIASLESEKNNVYKKSFTDALREKYGSGDKDCNYIVDGVFINLVVGRSPSKNGSDAEFAHLRNVVLSQYEIDYAGIPIRGLSALCPNVIDLDLSSNLLSCWSEILPLIAQLPCLKFVNLSHNKINNHNHYIQNWRARLPNLENLVLNSTNVKWEDVVQLCGHLPALKDLHLCQNGYTVLDCTHLDKIQRVQSIWMNDNYINSWFEIWKLRYLPNLKSLVLSGNPVDELFYHFEQLEETSYSFETPEKHEVFSEASSPRETKLKSSGVRRKLLMDNSVSCGQYLGVFNDITEKCHSRSQNEEFTVISCKTWSDSDSLQDAEMKQDCEESQMESEPIDINYKNVIYSDSSNGSSKQEIEETLDASSCDSPRFNDSGCGSSISSSFIINEEDYLCDQKVLGRPFEKLHTLCLSKTSVSGWDQVAQLRKFPALKSVRLMDIPFLLDISSEERRKLYIASLPNISCLNGSEVTLTEKEKAERQFLRYYCEKIDKPVWFCELEAKHGKLKPLVDIDLGARYQRWANIIFIYNGLEIFSERLHVVQSVGKLRKHIAKCLSLSLNGFKMYHFPCSPEHGDSEMSELQELRLDSLPLSRFDILDQDEIHIHDNSFLCLSV</sequence>
<evidence type="ECO:0000313" key="3">
    <source>
        <dbReference type="EMBL" id="CAI9729147.1"/>
    </source>
</evidence>
<protein>
    <recommendedName>
        <fullName evidence="5">Tubulin-specific chaperone cofactor E-like protein</fullName>
    </recommendedName>
</protein>
<gene>
    <name evidence="3" type="ORF">OCTVUL_1B002075</name>
</gene>
<dbReference type="Gene3D" id="3.80.10.10">
    <property type="entry name" value="Ribonuclease Inhibitor"/>
    <property type="match status" value="3"/>
</dbReference>
<dbReference type="SUPFAM" id="SSF52058">
    <property type="entry name" value="L domain-like"/>
    <property type="match status" value="1"/>
</dbReference>
<dbReference type="PANTHER" id="PTHR18849">
    <property type="entry name" value="LEUCINE RICH REPEAT PROTEIN"/>
    <property type="match status" value="1"/>
</dbReference>
<keyword evidence="1" id="KW-0433">Leucine-rich repeat</keyword>
<keyword evidence="2" id="KW-0677">Repeat</keyword>
<dbReference type="AlphaFoldDB" id="A0AA36B8U5"/>
<accession>A0AA36B8U5</accession>